<dbReference type="InterPro" id="IPR041033">
    <property type="entry name" value="SpaA_PFL_dom_1"/>
</dbReference>
<feature type="region of interest" description="Disordered" evidence="2">
    <location>
        <begin position="46"/>
        <end position="96"/>
    </location>
</feature>
<sequence>MRNFFRRKDLIKNHKKLATFLAVLVALVTAYLLILPAITLDNETASQEPGIEVEQSSQSPPSLPAPQDNQLGSTTESSSADTSNSGATQAASDEPDLITQATTLTAQNQDYTIKADVDEKAQLPKDTTLTVKEIKNDDAAYQANYEKVQNSLVGKNIESVLLYDITFESNGQKVEPKADVKVTITPSEAMAAKDNFDVIHFPDDGSQENITQKDVKEIDHKITSVSFENSKFSAYALVTSSDPKDDKATDDAKLQAKNTPRSVTTHTVTFKYTDNSGIEHTMTSAEVTDGGKIAVFPTPVYREGYRFTRWKNQADDSTVTEDTTITSDMTVVADYSEIKIYNATIQYFYHNNTTNSDTVFGNDVHQVEAKDTPYRVTPPPSVRPGDDPSVSQDEVYYPSQSIVEFANAADLAAKDSSDGNIDQNITIRVEYVAADATYNVHYMLKNLNNDNYSEIETVQAHGVIGSTIRPQVLTYDFADFERTNSVTLTQAQGQDLYVYYTRKTFELSYNTNGGYYIEPTEGLYGDSVAITSNVPQKKGYTFDGWYDNPEFSGNKVTGNVTLHGDKTLYAKWKAHTVPYTIAYYKEVYDNATNTTHYVYDSAIVRTATVDTTINASSAPNLASVPKGYQRENASGGPNSTSSIVVAADGSSVLNVYYSLIRYTFIFNLNNTIQNGWTTTSYTRGRINMNGHVYKDSEYVLHDIVLGQDVSSIWPSSTSDPQEVYYTTRNGNVDNNTLFDSWENEYKTKRQEVVPELLPDSGTTRTFKAWWTNRGNSYTAEYWLQQPDGSYAKSSKYSQSFIFTSGTFTAKEIYGYTYRTDQSFTQNGVHYEGTSTSDRTYRFYYDRDSFQIDYYYGNDEVGHKLNIPFEADISSSEYNYQPSRPASVDSDYTWGGWYEDAMLTTPYTFNTMPNHNLVLYAKWNAPRYNVSFNLNGGEGATPPTQSVEKYVTAQAPADPTRNHYTFDGWFDQEGKRFDWTKPITKDTVLTAHWKLNPLTYTVQYVDADNNESKLAPDKVITSPALQLGDTITETALAITGYRPGNNQKSVTLGYENNVITFYYTRKQPSVDYTVRYLLEGTETELSPSVTKTVTGDTVRVKEVAPDVGSDYYPLDDTLSLTLTSNAANNVITFYYSHKTDGHITFHYLDMDGNPIPGQAPVEETLHEGGTCNTVDHHLDISGYTYHSGQDVTDHNNPTSVKDIYTFRGGENIDINLYYKKNINIVARDKEKFYDGQELKSSGLSDLSDVYRQSLQSGDKLASVTYSGSQTNAGTSSTTPTAVTITDDDGNNRNDYYNIIYTPGTLTVIPLYVSVIITGDTISKVYDGTYSTVGYEVTRISTSLYSENKIQFNGTESSITQKDAGTYLLNLSNQFTNTDPNFDVHFQVSNGALTIHKRNVVLTSEEATKAYDGTPLTAHTVTPSPMTDTEGFVLGEGVQTYNFTGSQTNPGTSYNYFTYTLLPNTNPINYNISITHGHLIVTPTVNLQVTDTSWNALSGGSFALEKRGDSVWESAGSAWDNIEITSTSGFNISGLSPGRYRLTQNAAPDGYRIVNRYVYFRVLEDRDEYDNSIYTVVLTDAAGNTVDGDDSKRLTIGSGDYNNRLQVVNQAGSELPSSGGIGTKKIVGTGIILMIIATLATIFNRWKKAINKSG</sequence>
<evidence type="ECO:0000256" key="3">
    <source>
        <dbReference type="SAM" id="Phobius"/>
    </source>
</evidence>
<feature type="region of interest" description="Disordered" evidence="2">
    <location>
        <begin position="371"/>
        <end position="392"/>
    </location>
</feature>
<proteinExistence type="predicted"/>
<accession>A0AAE6UYZ9</accession>
<dbReference type="InterPro" id="IPR013783">
    <property type="entry name" value="Ig-like_fold"/>
</dbReference>
<dbReference type="Pfam" id="PF09479">
    <property type="entry name" value="Flg_new"/>
    <property type="match status" value="4"/>
</dbReference>
<evidence type="ECO:0000313" key="6">
    <source>
        <dbReference type="Proteomes" id="UP000433223"/>
    </source>
</evidence>
<dbReference type="Proteomes" id="UP000433223">
    <property type="component" value="Chromosome"/>
</dbReference>
<dbReference type="Gene3D" id="2.60.40.4270">
    <property type="entry name" value="Listeria-Bacteroides repeat domain"/>
    <property type="match status" value="4"/>
</dbReference>
<dbReference type="InterPro" id="IPR042229">
    <property type="entry name" value="Listeria/Bacterioides_rpt_sf"/>
</dbReference>
<dbReference type="Pfam" id="PF17802">
    <property type="entry name" value="SpaA"/>
    <property type="match status" value="1"/>
</dbReference>
<evidence type="ECO:0000256" key="2">
    <source>
        <dbReference type="SAM" id="MobiDB-lite"/>
    </source>
</evidence>
<dbReference type="InterPro" id="IPR013378">
    <property type="entry name" value="InlB-like_B-rpt"/>
</dbReference>
<dbReference type="NCBIfam" id="TIGR02543">
    <property type="entry name" value="List_Bact_rpt"/>
    <property type="match status" value="3"/>
</dbReference>
<feature type="compositionally biased region" description="Polar residues" evidence="2">
    <location>
        <begin position="68"/>
        <end position="91"/>
    </location>
</feature>
<evidence type="ECO:0000256" key="1">
    <source>
        <dbReference type="ARBA" id="ARBA00004196"/>
    </source>
</evidence>
<comment type="subcellular location">
    <subcellularLocation>
        <location evidence="1">Cell envelope</location>
    </subcellularLocation>
</comment>
<evidence type="ECO:0000259" key="4">
    <source>
        <dbReference type="Pfam" id="PF17802"/>
    </source>
</evidence>
<feature type="domain" description="SpaA-like prealbumin fold" evidence="4">
    <location>
        <begin position="1483"/>
        <end position="1564"/>
    </location>
</feature>
<dbReference type="RefSeq" id="WP_158914493.1">
    <property type="nucleotide sequence ID" value="NZ_CP046875.1"/>
</dbReference>
<keyword evidence="6" id="KW-1185">Reference proteome</keyword>
<gene>
    <name evidence="5" type="ORF">GP482_06680</name>
</gene>
<keyword evidence="3" id="KW-0472">Membrane</keyword>
<protein>
    <submittedName>
        <fullName evidence="5">Cell wall ribonuclease G/E</fullName>
    </submittedName>
</protein>
<feature type="transmembrane region" description="Helical" evidence="3">
    <location>
        <begin position="1624"/>
        <end position="1641"/>
    </location>
</feature>
<reference evidence="5 6" key="1">
    <citation type="submission" date="2019-12" db="EMBL/GenBank/DDBJ databases">
        <title>Complete genome sequence of Streptococcus lutetiensis CNU 77-61 isolated from Capra aegagrus hircus.</title>
        <authorList>
            <person name="Park S.Y."/>
            <person name="Kim J.H."/>
            <person name="Seo S.W."/>
        </authorList>
    </citation>
    <scope>NUCLEOTIDE SEQUENCE [LARGE SCALE GENOMIC DNA]</scope>
    <source>
        <strain evidence="5 6">CNU_77-61</strain>
    </source>
</reference>
<organism evidence="5 6">
    <name type="scientific">Streptococcus ruminicola</name>
    <dbReference type="NCBI Taxonomy" id="2686210"/>
    <lineage>
        <taxon>Bacteria</taxon>
        <taxon>Bacillati</taxon>
        <taxon>Bacillota</taxon>
        <taxon>Bacilli</taxon>
        <taxon>Lactobacillales</taxon>
        <taxon>Streptococcaceae</taxon>
        <taxon>Streptococcus</taxon>
    </lineage>
</organism>
<dbReference type="GO" id="GO:0030313">
    <property type="term" value="C:cell envelope"/>
    <property type="evidence" value="ECO:0007669"/>
    <property type="project" value="UniProtKB-SubCell"/>
</dbReference>
<dbReference type="Gene3D" id="2.60.40.10">
    <property type="entry name" value="Immunoglobulins"/>
    <property type="match status" value="1"/>
</dbReference>
<dbReference type="EMBL" id="CP046875">
    <property type="protein sequence ID" value="QGZ27856.1"/>
    <property type="molecule type" value="Genomic_DNA"/>
</dbReference>
<keyword evidence="3" id="KW-0812">Transmembrane</keyword>
<evidence type="ECO:0000313" key="5">
    <source>
        <dbReference type="EMBL" id="QGZ27856.1"/>
    </source>
</evidence>
<keyword evidence="3" id="KW-1133">Transmembrane helix</keyword>
<name>A0AAE6UYZ9_9STRE</name>